<keyword evidence="2" id="KW-0274">FAD</keyword>
<dbReference type="GO" id="GO:0044550">
    <property type="term" value="P:secondary metabolite biosynthetic process"/>
    <property type="evidence" value="ECO:0007669"/>
    <property type="project" value="TreeGrafter"/>
</dbReference>
<dbReference type="EMBL" id="JAFJYH010000276">
    <property type="protein sequence ID" value="KAG4414216.1"/>
    <property type="molecule type" value="Genomic_DNA"/>
</dbReference>
<feature type="domain" description="Glucose-methanol-choline oxidoreductase N-terminal" evidence="5">
    <location>
        <begin position="320"/>
        <end position="334"/>
    </location>
</feature>
<feature type="binding site" evidence="2">
    <location>
        <position position="267"/>
    </location>
    <ligand>
        <name>FAD</name>
        <dbReference type="ChEBI" id="CHEBI:57692"/>
    </ligand>
</feature>
<keyword evidence="2" id="KW-0285">Flavoprotein</keyword>
<feature type="signal peptide" evidence="4">
    <location>
        <begin position="1"/>
        <end position="25"/>
    </location>
</feature>
<evidence type="ECO:0000256" key="1">
    <source>
        <dbReference type="ARBA" id="ARBA00010790"/>
    </source>
</evidence>
<reference evidence="6" key="1">
    <citation type="submission" date="2021-02" db="EMBL/GenBank/DDBJ databases">
        <title>Genome sequence Cadophora malorum strain M34.</title>
        <authorList>
            <person name="Stefanovic E."/>
            <person name="Vu D."/>
            <person name="Scully C."/>
            <person name="Dijksterhuis J."/>
            <person name="Roader J."/>
            <person name="Houbraken J."/>
        </authorList>
    </citation>
    <scope>NUCLEOTIDE SEQUENCE</scope>
    <source>
        <strain evidence="6">M34</strain>
    </source>
</reference>
<feature type="chain" id="PRO_5034601887" description="Glucose-methanol-choline oxidoreductase N-terminal domain-containing protein" evidence="4">
    <location>
        <begin position="26"/>
        <end position="627"/>
    </location>
</feature>
<name>A0A8H7T8F7_9HELO</name>
<dbReference type="Gene3D" id="3.30.560.10">
    <property type="entry name" value="Glucose Oxidase, domain 3"/>
    <property type="match status" value="1"/>
</dbReference>
<keyword evidence="4" id="KW-0732">Signal</keyword>
<comment type="cofactor">
    <cofactor evidence="2">
        <name>FAD</name>
        <dbReference type="ChEBI" id="CHEBI:57692"/>
    </cofactor>
</comment>
<evidence type="ECO:0000256" key="4">
    <source>
        <dbReference type="SAM" id="SignalP"/>
    </source>
</evidence>
<evidence type="ECO:0000259" key="5">
    <source>
        <dbReference type="PROSITE" id="PS00624"/>
    </source>
</evidence>
<evidence type="ECO:0000256" key="3">
    <source>
        <dbReference type="SAM" id="MobiDB-lite"/>
    </source>
</evidence>
<organism evidence="6 7">
    <name type="scientific">Cadophora malorum</name>
    <dbReference type="NCBI Taxonomy" id="108018"/>
    <lineage>
        <taxon>Eukaryota</taxon>
        <taxon>Fungi</taxon>
        <taxon>Dikarya</taxon>
        <taxon>Ascomycota</taxon>
        <taxon>Pezizomycotina</taxon>
        <taxon>Leotiomycetes</taxon>
        <taxon>Helotiales</taxon>
        <taxon>Ploettnerulaceae</taxon>
        <taxon>Cadophora</taxon>
    </lineage>
</organism>
<comment type="similarity">
    <text evidence="1">Belongs to the GMC oxidoreductase family.</text>
</comment>
<comment type="caution">
    <text evidence="6">The sequence shown here is derived from an EMBL/GenBank/DDBJ whole genome shotgun (WGS) entry which is preliminary data.</text>
</comment>
<evidence type="ECO:0000313" key="7">
    <source>
        <dbReference type="Proteomes" id="UP000664132"/>
    </source>
</evidence>
<dbReference type="PANTHER" id="PTHR11552">
    <property type="entry name" value="GLUCOSE-METHANOL-CHOLINE GMC OXIDOREDUCTASE"/>
    <property type="match status" value="1"/>
</dbReference>
<proteinExistence type="inferred from homology"/>
<accession>A0A8H7T8F7</accession>
<dbReference type="OrthoDB" id="269227at2759"/>
<keyword evidence="7" id="KW-1185">Reference proteome</keyword>
<dbReference type="InterPro" id="IPR036188">
    <property type="entry name" value="FAD/NAD-bd_sf"/>
</dbReference>
<feature type="binding site" evidence="2">
    <location>
        <begin position="561"/>
        <end position="562"/>
    </location>
    <ligand>
        <name>FAD</name>
        <dbReference type="ChEBI" id="CHEBI:57692"/>
    </ligand>
</feature>
<dbReference type="SUPFAM" id="SSF51905">
    <property type="entry name" value="FAD/NAD(P)-binding domain"/>
    <property type="match status" value="1"/>
</dbReference>
<dbReference type="InterPro" id="IPR012132">
    <property type="entry name" value="GMC_OxRdtase"/>
</dbReference>
<dbReference type="Pfam" id="PF05199">
    <property type="entry name" value="GMC_oxred_C"/>
    <property type="match status" value="1"/>
</dbReference>
<feature type="region of interest" description="Disordered" evidence="3">
    <location>
        <begin position="274"/>
        <end position="296"/>
    </location>
</feature>
<dbReference type="Pfam" id="PF00732">
    <property type="entry name" value="GMC_oxred_N"/>
    <property type="match status" value="1"/>
</dbReference>
<dbReference type="PIRSF" id="PIRSF000137">
    <property type="entry name" value="Alcohol_oxidase"/>
    <property type="match status" value="1"/>
</dbReference>
<gene>
    <name evidence="6" type="ORF">IFR04_012663</name>
</gene>
<evidence type="ECO:0000313" key="6">
    <source>
        <dbReference type="EMBL" id="KAG4414216.1"/>
    </source>
</evidence>
<dbReference type="InterPro" id="IPR000172">
    <property type="entry name" value="GMC_OxRdtase_N"/>
</dbReference>
<dbReference type="Proteomes" id="UP000664132">
    <property type="component" value="Unassembled WGS sequence"/>
</dbReference>
<dbReference type="PANTHER" id="PTHR11552:SF115">
    <property type="entry name" value="DEHYDROGENASE XPTC-RELATED"/>
    <property type="match status" value="1"/>
</dbReference>
<dbReference type="PROSITE" id="PS00624">
    <property type="entry name" value="GMC_OXRED_2"/>
    <property type="match status" value="1"/>
</dbReference>
<dbReference type="InterPro" id="IPR007867">
    <property type="entry name" value="GMC_OxRtase_C"/>
</dbReference>
<sequence length="627" mass="67369">MLQSTLSLPATLAVSALLLTNLVSSTPLKRLERQVVEDEYDFIICGGGTAGLVVANRLSEISDQKILVLEAGPEPGIVAAYETPGGNQFLGGTAVDWNFYTEEQDTLNGRVLPYHRGRGLGGSSITNGLYYGRGSKSVYDHWAALGNPGWTWDEVYPLFVKHTHFNPPNLDNGFDHSYQTWDPTAYSNGPLEIGFQGYVPPSNVAFIQACAAANIPIVEDLNTGNNTGVKQGTGCLDSRFRRGSSWDSFGKQAKGRKNLDILHWAPVQSLQYETEGEGGWNGNGTEGSQEPRASGVTFVDEPTGRVHVVKARKEVIVSMGAFHSPQLMMVSGLGPAATLEKFGITPVLVNENVGQGMNDHNVFSIMALSTPLASTSQVNNNVTNLIAAQEAFYNNLTGPYTAPSGITNGFQQLSNETLISIGAQAVLDAGFIDRAHVEILYESIFYPGGTAIDYVPEGDEHYVSLTASSLVALSRGNVTLRSASMADAPVINPNYYSHPADRAIALNAFHTLRSILAHPSLAPYILSEVSPGPSITTNSTTSNSSDDEIFSYIKANTIPNWHASGTNIMLPKEDGGVVDARLKVYGVKGLRVVDCSVIPVLPDVNIQGPVFMIGEKGAQVIREDWGF</sequence>
<evidence type="ECO:0000256" key="2">
    <source>
        <dbReference type="PIRSR" id="PIRSR000137-2"/>
    </source>
</evidence>
<dbReference type="GO" id="GO:0016614">
    <property type="term" value="F:oxidoreductase activity, acting on CH-OH group of donors"/>
    <property type="evidence" value="ECO:0007669"/>
    <property type="project" value="InterPro"/>
</dbReference>
<protein>
    <recommendedName>
        <fullName evidence="5">Glucose-methanol-choline oxidoreductase N-terminal domain-containing protein</fullName>
    </recommendedName>
</protein>
<dbReference type="Gene3D" id="3.50.50.60">
    <property type="entry name" value="FAD/NAD(P)-binding domain"/>
    <property type="match status" value="1"/>
</dbReference>
<dbReference type="GO" id="GO:0050660">
    <property type="term" value="F:flavin adenine dinucleotide binding"/>
    <property type="evidence" value="ECO:0007669"/>
    <property type="project" value="InterPro"/>
</dbReference>
<dbReference type="AlphaFoldDB" id="A0A8H7T8F7"/>
<dbReference type="SUPFAM" id="SSF54373">
    <property type="entry name" value="FAD-linked reductases, C-terminal domain"/>
    <property type="match status" value="1"/>
</dbReference>